<dbReference type="GO" id="GO:0046872">
    <property type="term" value="F:metal ion binding"/>
    <property type="evidence" value="ECO:0007669"/>
    <property type="project" value="UniProtKB-UniRule"/>
</dbReference>
<dbReference type="InterPro" id="IPR030400">
    <property type="entry name" value="Sedolisin_dom"/>
</dbReference>
<dbReference type="CDD" id="cd04056">
    <property type="entry name" value="Peptidases_S53"/>
    <property type="match status" value="1"/>
</dbReference>
<keyword evidence="8" id="KW-0325">Glycoprotein</keyword>
<dbReference type="CDD" id="cd11377">
    <property type="entry name" value="Pro-peptidase_S53"/>
    <property type="match status" value="1"/>
</dbReference>
<dbReference type="SUPFAM" id="SSF54897">
    <property type="entry name" value="Protease propeptides/inhibitors"/>
    <property type="match status" value="1"/>
</dbReference>
<dbReference type="SMART" id="SM00944">
    <property type="entry name" value="Pro-kuma_activ"/>
    <property type="match status" value="1"/>
</dbReference>
<evidence type="ECO:0000256" key="6">
    <source>
        <dbReference type="ARBA" id="ARBA00022837"/>
    </source>
</evidence>
<keyword evidence="7" id="KW-0865">Zymogen</keyword>
<feature type="binding site" evidence="9">
    <location>
        <position position="656"/>
    </location>
    <ligand>
        <name>Ca(2+)</name>
        <dbReference type="ChEBI" id="CHEBI:29108"/>
    </ligand>
</feature>
<dbReference type="Proteomes" id="UP000001396">
    <property type="component" value="Unassembled WGS sequence"/>
</dbReference>
<sequence>MQSNKSIFVCLFLLLVVALCGARHFEHLRWQLAAEQKLCPMHPIPFRIFIKQQNVDSLKDIVRAVTDPKSQQYGQYLTIDEITEVIRPTDEAIKTIDAWLRENNAKSIQYNRNLDSVHVVMPRKNVEKMLSVQMQKFQYAGDSSRVVIRSATDAVLDHSVAQHIDLITGISHFPISQRRSANTKLIDNTLTLDASSSSSSSSSGLSILSMKGLGDNFKMVFQPNCAPSCNGKYYPVDVTVQTLDAFQPSVDLEGVTPNCTVAGGQTTCTIYVPTFPYVQTQITLTQGADTIQWPFNFVSTPVVVPQSIKSQYGIPQNYIVTNPKATQCVVEFEQQYYSPSDLVTFFQQMGLPQPTTPVQVIGYNDETNPGIEASLDIQYMMAISTGSPTTFWSIYANSSVEIDDILQWEVAIGNTDDAPLVNSLSYGMTEINVDTYLGQGYLARSDIEFVKLASRGITVIIASGDSGASDLGPPPMGSGSCAKLFADWPSQSPYVTAVSSTYFTPLAEPICYIPPSQGGVDCLYNPLGEISVSVDHGMMWTTGGGISNTSQSPYYQQAAVEQYFNQLNALKLTPPSNLYNATGRSYPDVATVGHNLWIINGGEFLGVDGTSASAPIFGGLVTILNDIRLNAGNPPLGFFNPLLYQIAQDHPDAFYDVIVGNNRCGVTDSLPTCCTYGWSAVPGFDQVSGLGRPNMEVLMRVINDY</sequence>
<dbReference type="InterPro" id="IPR050819">
    <property type="entry name" value="Tripeptidyl-peptidase_I"/>
</dbReference>
<dbReference type="Gene3D" id="3.40.50.200">
    <property type="entry name" value="Peptidase S8/S53 domain"/>
    <property type="match status" value="1"/>
</dbReference>
<dbReference type="FunFam" id="3.40.50.200:FF:000047">
    <property type="entry name" value="Dipeptidyl aminopeptidase"/>
    <property type="match status" value="1"/>
</dbReference>
<organism evidence="12 13">
    <name type="scientific">Heterostelium pallidum (strain ATCC 26659 / Pp 5 / PN500)</name>
    <name type="common">Cellular slime mold</name>
    <name type="synonym">Polysphondylium pallidum</name>
    <dbReference type="NCBI Taxonomy" id="670386"/>
    <lineage>
        <taxon>Eukaryota</taxon>
        <taxon>Amoebozoa</taxon>
        <taxon>Evosea</taxon>
        <taxon>Eumycetozoa</taxon>
        <taxon>Dictyostelia</taxon>
        <taxon>Acytosteliales</taxon>
        <taxon>Acytosteliaceae</taxon>
        <taxon>Heterostelium</taxon>
    </lineage>
</organism>
<dbReference type="GO" id="GO:0008240">
    <property type="term" value="F:tripeptidyl-peptidase activity"/>
    <property type="evidence" value="ECO:0007669"/>
    <property type="project" value="TreeGrafter"/>
</dbReference>
<evidence type="ECO:0000256" key="2">
    <source>
        <dbReference type="ARBA" id="ARBA00022723"/>
    </source>
</evidence>
<keyword evidence="6 9" id="KW-0106">Calcium</keyword>
<keyword evidence="2 9" id="KW-0479">Metal-binding</keyword>
<keyword evidence="5 9" id="KW-0720">Serine protease</keyword>
<dbReference type="STRING" id="670386.D3BGT9"/>
<gene>
    <name evidence="12" type="ORF">PPL_07741</name>
</gene>
<dbReference type="SUPFAM" id="SSF52743">
    <property type="entry name" value="Subtilisin-like"/>
    <property type="match status" value="1"/>
</dbReference>
<dbReference type="PANTHER" id="PTHR14218:SF7">
    <property type="entry name" value="DIPEPTIDYL AMINOPEPTIDASE"/>
    <property type="match status" value="1"/>
</dbReference>
<keyword evidence="3 10" id="KW-0732">Signal</keyword>
<evidence type="ECO:0000256" key="5">
    <source>
        <dbReference type="ARBA" id="ARBA00022825"/>
    </source>
</evidence>
<evidence type="ECO:0000313" key="12">
    <source>
        <dbReference type="EMBL" id="EFA79323.1"/>
    </source>
</evidence>
<keyword evidence="1 9" id="KW-0645">Protease</keyword>
<dbReference type="GO" id="GO:0004252">
    <property type="term" value="F:serine-type endopeptidase activity"/>
    <property type="evidence" value="ECO:0007669"/>
    <property type="project" value="UniProtKB-UniRule"/>
</dbReference>
<evidence type="ECO:0000256" key="10">
    <source>
        <dbReference type="SAM" id="SignalP"/>
    </source>
</evidence>
<evidence type="ECO:0000256" key="7">
    <source>
        <dbReference type="ARBA" id="ARBA00023145"/>
    </source>
</evidence>
<feature type="active site" description="Charge relay system" evidence="9">
    <location>
        <position position="372"/>
    </location>
</feature>
<feature type="active site" description="Charge relay system" evidence="9">
    <location>
        <position position="376"/>
    </location>
</feature>
<keyword evidence="13" id="KW-1185">Reference proteome</keyword>
<dbReference type="AlphaFoldDB" id="D3BGT9"/>
<proteinExistence type="predicted"/>
<feature type="binding site" evidence="9">
    <location>
        <position position="685"/>
    </location>
    <ligand>
        <name>Ca(2+)</name>
        <dbReference type="ChEBI" id="CHEBI:29108"/>
    </ligand>
</feature>
<dbReference type="InterPro" id="IPR015366">
    <property type="entry name" value="S53_propep"/>
</dbReference>
<dbReference type="Pfam" id="PF09286">
    <property type="entry name" value="Pro-kuma_activ"/>
    <property type="match status" value="1"/>
</dbReference>
<dbReference type="EMBL" id="ADBJ01000035">
    <property type="protein sequence ID" value="EFA79323.1"/>
    <property type="molecule type" value="Genomic_DNA"/>
</dbReference>
<evidence type="ECO:0000256" key="9">
    <source>
        <dbReference type="PROSITE-ProRule" id="PRU01032"/>
    </source>
</evidence>
<feature type="domain" description="Peptidase S53" evidence="11">
    <location>
        <begin position="302"/>
        <end position="705"/>
    </location>
</feature>
<keyword evidence="4 9" id="KW-0378">Hydrolase</keyword>
<comment type="cofactor">
    <cofactor evidence="9">
        <name>Ca(2+)</name>
        <dbReference type="ChEBI" id="CHEBI:29108"/>
    </cofactor>
    <text evidence="9">Binds 1 Ca(2+) ion per subunit.</text>
</comment>
<feature type="binding site" evidence="9">
    <location>
        <position position="683"/>
    </location>
    <ligand>
        <name>Ca(2+)</name>
        <dbReference type="ChEBI" id="CHEBI:29108"/>
    </ligand>
</feature>
<dbReference type="MEROPS" id="S53.A02"/>
<feature type="signal peptide" evidence="10">
    <location>
        <begin position="1"/>
        <end position="22"/>
    </location>
</feature>
<evidence type="ECO:0000256" key="3">
    <source>
        <dbReference type="ARBA" id="ARBA00022729"/>
    </source>
</evidence>
<evidence type="ECO:0000256" key="1">
    <source>
        <dbReference type="ARBA" id="ARBA00022670"/>
    </source>
</evidence>
<feature type="binding site" evidence="9">
    <location>
        <position position="657"/>
    </location>
    <ligand>
        <name>Ca(2+)</name>
        <dbReference type="ChEBI" id="CHEBI:29108"/>
    </ligand>
</feature>
<evidence type="ECO:0000256" key="8">
    <source>
        <dbReference type="ARBA" id="ARBA00023180"/>
    </source>
</evidence>
<name>D3BGT9_HETP5</name>
<feature type="chain" id="PRO_5003042455" evidence="10">
    <location>
        <begin position="23"/>
        <end position="705"/>
    </location>
</feature>
<dbReference type="PROSITE" id="PS51695">
    <property type="entry name" value="SEDOLISIN"/>
    <property type="match status" value="1"/>
</dbReference>
<comment type="caution">
    <text evidence="12">The sequence shown here is derived from an EMBL/GenBank/DDBJ whole genome shotgun (WGS) entry which is preliminary data.</text>
</comment>
<dbReference type="OMA" id="GRPNMEV"/>
<evidence type="ECO:0000256" key="4">
    <source>
        <dbReference type="ARBA" id="ARBA00022801"/>
    </source>
</evidence>
<evidence type="ECO:0000313" key="13">
    <source>
        <dbReference type="Proteomes" id="UP000001396"/>
    </source>
</evidence>
<dbReference type="InParanoid" id="D3BGT9"/>
<reference evidence="12 13" key="1">
    <citation type="journal article" date="2011" name="Genome Res.">
        <title>Phylogeny-wide analysis of social amoeba genomes highlights ancient origins for complex intercellular communication.</title>
        <authorList>
            <person name="Heidel A.J."/>
            <person name="Lawal H.M."/>
            <person name="Felder M."/>
            <person name="Schilde C."/>
            <person name="Helps N.R."/>
            <person name="Tunggal B."/>
            <person name="Rivero F."/>
            <person name="John U."/>
            <person name="Schleicher M."/>
            <person name="Eichinger L."/>
            <person name="Platzer M."/>
            <person name="Noegel A.A."/>
            <person name="Schaap P."/>
            <person name="Gloeckner G."/>
        </authorList>
    </citation>
    <scope>NUCLEOTIDE SEQUENCE [LARGE SCALE GENOMIC DNA]</scope>
    <source>
        <strain evidence="13">ATCC 26659 / Pp 5 / PN500</strain>
    </source>
</reference>
<evidence type="ECO:0000259" key="11">
    <source>
        <dbReference type="PROSITE" id="PS51695"/>
    </source>
</evidence>
<protein>
    <submittedName>
        <fullName evidence="12">Peptidase C53 family protein</fullName>
    </submittedName>
</protein>
<dbReference type="RefSeq" id="XP_020431444.1">
    <property type="nucleotide sequence ID" value="XM_020578575.1"/>
</dbReference>
<feature type="active site" description="Charge relay system" evidence="9">
    <location>
        <position position="611"/>
    </location>
</feature>
<dbReference type="PANTHER" id="PTHR14218">
    <property type="entry name" value="PROTEASE S8 TRIPEPTIDYL PEPTIDASE I CLN2"/>
    <property type="match status" value="1"/>
</dbReference>
<dbReference type="InterPro" id="IPR036852">
    <property type="entry name" value="Peptidase_S8/S53_dom_sf"/>
</dbReference>
<dbReference type="GeneID" id="31363222"/>
<accession>D3BGT9</accession>
<dbReference type="GO" id="GO:0006508">
    <property type="term" value="P:proteolysis"/>
    <property type="evidence" value="ECO:0007669"/>
    <property type="project" value="UniProtKB-KW"/>
</dbReference>